<keyword evidence="6" id="KW-0342">GTP-binding</keyword>
<dbReference type="GO" id="GO:0003743">
    <property type="term" value="F:translation initiation factor activity"/>
    <property type="evidence" value="ECO:0007669"/>
    <property type="project" value="UniProtKB-UniRule"/>
</dbReference>
<evidence type="ECO:0000313" key="11">
    <source>
        <dbReference type="Proteomes" id="UP000230638"/>
    </source>
</evidence>
<dbReference type="Gene3D" id="2.40.30.10">
    <property type="entry name" value="Translation factors"/>
    <property type="match status" value="2"/>
</dbReference>
<comment type="caution">
    <text evidence="10">The sequence shown here is derived from an EMBL/GenBank/DDBJ whole genome shotgun (WGS) entry which is preliminary data.</text>
</comment>
<protein>
    <recommendedName>
        <fullName evidence="2 7">Translation initiation factor IF-2</fullName>
    </recommendedName>
</protein>
<dbReference type="InterPro" id="IPR027417">
    <property type="entry name" value="P-loop_NTPase"/>
</dbReference>
<sequence>MEKPTEQGNTGNTVLRPPVVVVMGHIDHGKSTLLDYIRKTNVVEKEAGGITQRISAYEAEHAGRAITFLDTPGHEAFSSMRECGVCCADIAILVVSAEDGVKAQTLEALTAIRTVKVPFVVAINKIDKAGANVEHTKQSLAENDVFVEGYGGDIPFAAISAKTGEGVDNLLDTILLVADLEELTGNKALPASGIILESNVDAKRGVAATLIIKNGTLKKGQFVAANGAFSPVRIMENFLGKPIDTATVSSPVQIIGWNSLPPTGSTFTTFNSKKDAEKKATESELDNTNKQIFGDAHAATSIPLVIKTDAAGGIAAIKKEIAKISVPDVSWNIIKEGVGDISENDIKTAHGTTKDGKLNNALVVGFNVGIDRRATQIADRAEVPVKTFSVIYDIGIWLIETAERLKPKVEIEETTGTAKIIRVFSQTKNKQVLGGRVKEGVIHDGDNVQIIRREYEIGRGKIRELQQQKAHADDVSKDMEFGVMVESKTEIAEGDTIAAFTLTVR</sequence>
<evidence type="ECO:0000259" key="9">
    <source>
        <dbReference type="PROSITE" id="PS51722"/>
    </source>
</evidence>
<dbReference type="Gene3D" id="3.40.50.300">
    <property type="entry name" value="P-loop containing nucleotide triphosphate hydrolases"/>
    <property type="match status" value="1"/>
</dbReference>
<dbReference type="Pfam" id="PF00009">
    <property type="entry name" value="GTP_EFTU"/>
    <property type="match status" value="1"/>
</dbReference>
<gene>
    <name evidence="10" type="primary">infB</name>
    <name evidence="10" type="ORF">COW88_01700</name>
</gene>
<evidence type="ECO:0000256" key="4">
    <source>
        <dbReference type="ARBA" id="ARBA00022741"/>
    </source>
</evidence>
<comment type="function">
    <text evidence="8">One of the essential components for the initiation of protein synthesis. Protects formylmethionyl-tRNA from spontaneous hydrolysis and promotes its binding to the 30S ribosomal subunits. Also involved in the hydrolysis of GTP during the formation of the 70S ribosomal complex.</text>
</comment>
<dbReference type="Pfam" id="PF22042">
    <property type="entry name" value="EF-G_D2"/>
    <property type="match status" value="1"/>
</dbReference>
<dbReference type="FunFam" id="3.40.50.10050:FF:000001">
    <property type="entry name" value="Translation initiation factor IF-2"/>
    <property type="match status" value="1"/>
</dbReference>
<keyword evidence="4" id="KW-0547">Nucleotide-binding</keyword>
<dbReference type="Proteomes" id="UP000230638">
    <property type="component" value="Unassembled WGS sequence"/>
</dbReference>
<feature type="domain" description="Tr-type G" evidence="9">
    <location>
        <begin position="15"/>
        <end position="184"/>
    </location>
</feature>
<evidence type="ECO:0000256" key="2">
    <source>
        <dbReference type="ARBA" id="ARBA00020675"/>
    </source>
</evidence>
<name>A0A2H0CU92_9BACT</name>
<dbReference type="PANTHER" id="PTHR43381">
    <property type="entry name" value="TRANSLATION INITIATION FACTOR IF-2-RELATED"/>
    <property type="match status" value="1"/>
</dbReference>
<dbReference type="NCBIfam" id="TIGR00231">
    <property type="entry name" value="small_GTP"/>
    <property type="match status" value="1"/>
</dbReference>
<dbReference type="InterPro" id="IPR015760">
    <property type="entry name" value="TIF_IF2"/>
</dbReference>
<evidence type="ECO:0000256" key="8">
    <source>
        <dbReference type="RuleBase" id="RU000644"/>
    </source>
</evidence>
<evidence type="ECO:0000313" key="10">
    <source>
        <dbReference type="EMBL" id="PIP73495.1"/>
    </source>
</evidence>
<proteinExistence type="inferred from homology"/>
<dbReference type="InterPro" id="IPR053905">
    <property type="entry name" value="EF-G-like_DII"/>
</dbReference>
<dbReference type="GO" id="GO:0005525">
    <property type="term" value="F:GTP binding"/>
    <property type="evidence" value="ECO:0007669"/>
    <property type="project" value="UniProtKB-KW"/>
</dbReference>
<keyword evidence="5 8" id="KW-0648">Protein biosynthesis</keyword>
<dbReference type="CDD" id="cd01887">
    <property type="entry name" value="IF2_eIF5B"/>
    <property type="match status" value="1"/>
</dbReference>
<dbReference type="PANTHER" id="PTHR43381:SF5">
    <property type="entry name" value="TR-TYPE G DOMAIN-CONTAINING PROTEIN"/>
    <property type="match status" value="1"/>
</dbReference>
<dbReference type="SUPFAM" id="SSF52540">
    <property type="entry name" value="P-loop containing nucleoside triphosphate hydrolases"/>
    <property type="match status" value="1"/>
</dbReference>
<dbReference type="SUPFAM" id="SSF52156">
    <property type="entry name" value="Initiation factor IF2/eIF5b, domain 3"/>
    <property type="match status" value="1"/>
</dbReference>
<keyword evidence="3 8" id="KW-0396">Initiation factor</keyword>
<dbReference type="FunFam" id="3.40.50.300:FF:000019">
    <property type="entry name" value="Translation initiation factor IF-2"/>
    <property type="match status" value="1"/>
</dbReference>
<evidence type="ECO:0000256" key="3">
    <source>
        <dbReference type="ARBA" id="ARBA00022540"/>
    </source>
</evidence>
<reference evidence="10 11" key="1">
    <citation type="submission" date="2017-09" db="EMBL/GenBank/DDBJ databases">
        <title>Depth-based differentiation of microbial function through sediment-hosted aquifers and enrichment of novel symbionts in the deep terrestrial subsurface.</title>
        <authorList>
            <person name="Probst A.J."/>
            <person name="Ladd B."/>
            <person name="Jarett J.K."/>
            <person name="Geller-Mcgrath D.E."/>
            <person name="Sieber C.M."/>
            <person name="Emerson J.B."/>
            <person name="Anantharaman K."/>
            <person name="Thomas B.C."/>
            <person name="Malmstrom R."/>
            <person name="Stieglmeier M."/>
            <person name="Klingl A."/>
            <person name="Woyke T."/>
            <person name="Ryan C.M."/>
            <person name="Banfield J.F."/>
        </authorList>
    </citation>
    <scope>NUCLEOTIDE SEQUENCE [LARGE SCALE GENOMIC DNA]</scope>
    <source>
        <strain evidence="10">CG22_combo_CG10-13_8_21_14_all_47_15</strain>
    </source>
</reference>
<evidence type="ECO:0000256" key="5">
    <source>
        <dbReference type="ARBA" id="ARBA00022917"/>
    </source>
</evidence>
<evidence type="ECO:0000256" key="7">
    <source>
        <dbReference type="NCBIfam" id="TIGR00487"/>
    </source>
</evidence>
<organism evidence="10 11">
    <name type="scientific">Candidatus Lloydbacteria bacterium CG22_combo_CG10-13_8_21_14_all_47_15</name>
    <dbReference type="NCBI Taxonomy" id="1974635"/>
    <lineage>
        <taxon>Bacteria</taxon>
        <taxon>Candidatus Lloydiibacteriota</taxon>
    </lineage>
</organism>
<dbReference type="InterPro" id="IPR000795">
    <property type="entry name" value="T_Tr_GTP-bd_dom"/>
</dbReference>
<dbReference type="NCBIfam" id="TIGR00487">
    <property type="entry name" value="IF-2"/>
    <property type="match status" value="1"/>
</dbReference>
<dbReference type="InterPro" id="IPR036925">
    <property type="entry name" value="TIF_IF2_dom3_sf"/>
</dbReference>
<dbReference type="EMBL" id="PCTL01000019">
    <property type="protein sequence ID" value="PIP73495.1"/>
    <property type="molecule type" value="Genomic_DNA"/>
</dbReference>
<dbReference type="PROSITE" id="PS51722">
    <property type="entry name" value="G_TR_2"/>
    <property type="match status" value="1"/>
</dbReference>
<evidence type="ECO:0000256" key="1">
    <source>
        <dbReference type="ARBA" id="ARBA00007733"/>
    </source>
</evidence>
<dbReference type="AlphaFoldDB" id="A0A2H0CU92"/>
<evidence type="ECO:0000256" key="6">
    <source>
        <dbReference type="ARBA" id="ARBA00023134"/>
    </source>
</evidence>
<dbReference type="GO" id="GO:0005737">
    <property type="term" value="C:cytoplasm"/>
    <property type="evidence" value="ECO:0007669"/>
    <property type="project" value="UniProtKB-UniRule"/>
</dbReference>
<accession>A0A2H0CU92</accession>
<dbReference type="InterPro" id="IPR000178">
    <property type="entry name" value="TF_IF2_bacterial-like"/>
</dbReference>
<dbReference type="Pfam" id="PF11987">
    <property type="entry name" value="IF-2"/>
    <property type="match status" value="1"/>
</dbReference>
<dbReference type="SUPFAM" id="SSF50447">
    <property type="entry name" value="Translation proteins"/>
    <property type="match status" value="2"/>
</dbReference>
<dbReference type="InterPro" id="IPR005225">
    <property type="entry name" value="Small_GTP-bd"/>
</dbReference>
<dbReference type="GO" id="GO:0003924">
    <property type="term" value="F:GTPase activity"/>
    <property type="evidence" value="ECO:0007669"/>
    <property type="project" value="InterPro"/>
</dbReference>
<dbReference type="InterPro" id="IPR023115">
    <property type="entry name" value="TIF_IF2_dom3"/>
</dbReference>
<dbReference type="Gene3D" id="3.40.50.10050">
    <property type="entry name" value="Translation initiation factor IF- 2, domain 3"/>
    <property type="match status" value="1"/>
</dbReference>
<dbReference type="InterPro" id="IPR009000">
    <property type="entry name" value="Transl_B-barrel_sf"/>
</dbReference>
<comment type="similarity">
    <text evidence="1 8">Belongs to the TRAFAC class translation factor GTPase superfamily. Classic translation factor GTPase family. IF-2 subfamily.</text>
</comment>